<organism evidence="2 3">
    <name type="scientific">Peronospora matthiolae</name>
    <dbReference type="NCBI Taxonomy" id="2874970"/>
    <lineage>
        <taxon>Eukaryota</taxon>
        <taxon>Sar</taxon>
        <taxon>Stramenopiles</taxon>
        <taxon>Oomycota</taxon>
        <taxon>Peronosporomycetes</taxon>
        <taxon>Peronosporales</taxon>
        <taxon>Peronosporaceae</taxon>
        <taxon>Peronospora</taxon>
    </lineage>
</organism>
<sequence>MGQASSAPAFSSPSIGLTPSVDVPAHPLLNVELQIVSAHNLEAADHFKLKAALKGHFASSDPFAAIQLGEEPPVAWTHPVLSTRHPQWNETFYFTNVQPDELCTLYLMDKGVFKDESIGQAQFKTQDTGDEETVYKLPILNEDDKAGTITVKVKSHVIDAIGNGDLLQYGPVHYSVHPSRVTGILTNTVTDEDKRQSFAYHVQLHDISQHLPTDISWNQEYKKVRHVFSPDHPEATVLRPMVATEHDLVFKHDADTVYGEFETAADFFQLVNGGKRQGKMVLFTYVIVETGFFFCETGAPFFKDMLSKHMLLARTQFHVRYAGEFFITESDRSGGYTLHIDNNSGTYAPPEDLLPQVKDLLKSNFHKMSVKAVGREDAEQVKTRKKIHEVWDD</sequence>
<name>A0AAV1T614_9STRA</name>
<evidence type="ECO:0000313" key="2">
    <source>
        <dbReference type="EMBL" id="CAK7905292.1"/>
    </source>
</evidence>
<dbReference type="CDD" id="cd00030">
    <property type="entry name" value="C2"/>
    <property type="match status" value="1"/>
</dbReference>
<dbReference type="Gene3D" id="2.60.40.150">
    <property type="entry name" value="C2 domain"/>
    <property type="match status" value="1"/>
</dbReference>
<dbReference type="Proteomes" id="UP001162060">
    <property type="component" value="Unassembled WGS sequence"/>
</dbReference>
<dbReference type="SUPFAM" id="SSF49562">
    <property type="entry name" value="C2 domain (Calcium/lipid-binding domain, CaLB)"/>
    <property type="match status" value="1"/>
</dbReference>
<feature type="domain" description="C2" evidence="1">
    <location>
        <begin position="11"/>
        <end position="138"/>
    </location>
</feature>
<gene>
    <name evidence="2" type="ORF">PM001_LOCUS3079</name>
</gene>
<dbReference type="PANTHER" id="PTHR47800">
    <property type="entry name" value="C2 DOMAIN-CONTAINING PROTEIN"/>
    <property type="match status" value="1"/>
</dbReference>
<dbReference type="GO" id="GO:0010628">
    <property type="term" value="P:positive regulation of gene expression"/>
    <property type="evidence" value="ECO:0007669"/>
    <property type="project" value="TreeGrafter"/>
</dbReference>
<evidence type="ECO:0000313" key="3">
    <source>
        <dbReference type="Proteomes" id="UP001162060"/>
    </source>
</evidence>
<comment type="caution">
    <text evidence="2">The sequence shown here is derived from an EMBL/GenBank/DDBJ whole genome shotgun (WGS) entry which is preliminary data.</text>
</comment>
<dbReference type="EMBL" id="CAKLBY020000029">
    <property type="protein sequence ID" value="CAK7905292.1"/>
    <property type="molecule type" value="Genomic_DNA"/>
</dbReference>
<dbReference type="Pfam" id="PF00168">
    <property type="entry name" value="C2"/>
    <property type="match status" value="1"/>
</dbReference>
<dbReference type="InterPro" id="IPR035892">
    <property type="entry name" value="C2_domain_sf"/>
</dbReference>
<dbReference type="PANTHER" id="PTHR47800:SF5">
    <property type="entry name" value="FER-1-LIKE PROTEIN 6"/>
    <property type="match status" value="1"/>
</dbReference>
<dbReference type="AlphaFoldDB" id="A0AAV1T614"/>
<protein>
    <recommendedName>
        <fullName evidence="1">C2 domain-containing protein</fullName>
    </recommendedName>
</protein>
<evidence type="ECO:0000259" key="1">
    <source>
        <dbReference type="PROSITE" id="PS50004"/>
    </source>
</evidence>
<accession>A0AAV1T614</accession>
<reference evidence="2" key="1">
    <citation type="submission" date="2024-01" db="EMBL/GenBank/DDBJ databases">
        <authorList>
            <person name="Webb A."/>
        </authorList>
    </citation>
    <scope>NUCLEOTIDE SEQUENCE</scope>
    <source>
        <strain evidence="2">Pm1</strain>
    </source>
</reference>
<dbReference type="PROSITE" id="PS50004">
    <property type="entry name" value="C2"/>
    <property type="match status" value="1"/>
</dbReference>
<dbReference type="SMART" id="SM00239">
    <property type="entry name" value="C2"/>
    <property type="match status" value="1"/>
</dbReference>
<dbReference type="InterPro" id="IPR000008">
    <property type="entry name" value="C2_dom"/>
</dbReference>
<proteinExistence type="predicted"/>